<evidence type="ECO:0000313" key="1">
    <source>
        <dbReference type="EMBL" id="RKQ13448.1"/>
    </source>
</evidence>
<name>A0A494YTL8_9BACL</name>
<sequence>MQDRSFRLKPENVLDSYLLADYGAAYKKREKKSMRKQKRVLEKRHVSNLKRQYINGFAR</sequence>
<evidence type="ECO:0000313" key="2">
    <source>
        <dbReference type="Proteomes" id="UP000272238"/>
    </source>
</evidence>
<dbReference type="AlphaFoldDB" id="A0A494YTL8"/>
<keyword evidence="2" id="KW-1185">Reference proteome</keyword>
<proteinExistence type="predicted"/>
<protein>
    <submittedName>
        <fullName evidence="1">Uncharacterized protein</fullName>
    </submittedName>
</protein>
<comment type="caution">
    <text evidence="1">The sequence shown here is derived from an EMBL/GenBank/DDBJ whole genome shotgun (WGS) entry which is preliminary data.</text>
</comment>
<reference evidence="1 2" key="1">
    <citation type="journal article" date="2016" name="Antonie Van Leeuwenhoek">
        <title>Lysinibacillus endophyticus sp. nov., an indole-3-acetic acid producing endophytic bacterium isolated from corn root (Zea mays cv. Xinken-5).</title>
        <authorList>
            <person name="Yu J."/>
            <person name="Guan X."/>
            <person name="Liu C."/>
            <person name="Xiang W."/>
            <person name="Yu Z."/>
            <person name="Liu X."/>
            <person name="Wang G."/>
        </authorList>
    </citation>
    <scope>NUCLEOTIDE SEQUENCE [LARGE SCALE GENOMIC DNA]</scope>
    <source>
        <strain evidence="1 2">DSM 100506</strain>
    </source>
</reference>
<organism evidence="1 2">
    <name type="scientific">Ureibacillus endophyticus</name>
    <dbReference type="NCBI Taxonomy" id="1978490"/>
    <lineage>
        <taxon>Bacteria</taxon>
        <taxon>Bacillati</taxon>
        <taxon>Bacillota</taxon>
        <taxon>Bacilli</taxon>
        <taxon>Bacillales</taxon>
        <taxon>Caryophanaceae</taxon>
        <taxon>Ureibacillus</taxon>
    </lineage>
</organism>
<dbReference type="EMBL" id="RBZN01000063">
    <property type="protein sequence ID" value="RKQ13448.1"/>
    <property type="molecule type" value="Genomic_DNA"/>
</dbReference>
<accession>A0A494YTL8</accession>
<gene>
    <name evidence="1" type="ORF">D8M03_16065</name>
</gene>
<dbReference type="Proteomes" id="UP000272238">
    <property type="component" value="Unassembled WGS sequence"/>
</dbReference>